<comment type="caution">
    <text evidence="5">The sequence shown here is derived from an EMBL/GenBank/DDBJ whole genome shotgun (WGS) entry which is preliminary data.</text>
</comment>
<dbReference type="Pfam" id="PF13302">
    <property type="entry name" value="Acetyltransf_3"/>
    <property type="match status" value="1"/>
</dbReference>
<reference evidence="5 6" key="1">
    <citation type="submission" date="2015-07" db="EMBL/GenBank/DDBJ databases">
        <title>Draft Genome Sequence of Malassezia furfur CBS1878 and Malassezia pachydermatis CBS1879.</title>
        <authorList>
            <person name="Triana S."/>
            <person name="Ohm R."/>
            <person name="Gonzalez A."/>
            <person name="DeCock H."/>
            <person name="Restrepo S."/>
            <person name="Celis A."/>
        </authorList>
    </citation>
    <scope>NUCLEOTIDE SEQUENCE [LARGE SCALE GENOMIC DNA]</scope>
    <source>
        <strain evidence="5 6">CBS 1879</strain>
    </source>
</reference>
<dbReference type="SUPFAM" id="SSF55729">
    <property type="entry name" value="Acyl-CoA N-acyltransferases (Nat)"/>
    <property type="match status" value="1"/>
</dbReference>
<proteinExistence type="inferred from homology"/>
<name>A0A0M8MK85_9BASI</name>
<sequence>MRVNKTTVLVGQRVVLVPYRREHVPTYHTWMQDPALQQQTASEPLSLEEEYEMQQSWRDDADKLTFIVLAKERAMSEETSVTELLRACSMAGDVNVFLSERYEDEDDMDAPSTTWGELEVMIAEPHWRRQGLAREALRMLLHYITTEPPMASDETTHPFPLPMNRLFARISMDNDPSLALFCTLGFSRVKENAVFEEVEMGLAPGQIIETQAPQAILSWPEA</sequence>
<dbReference type="VEuPathDB" id="FungiDB:Malapachy_3850"/>
<dbReference type="OrthoDB" id="5043642at2759"/>
<evidence type="ECO:0000313" key="6">
    <source>
        <dbReference type="Proteomes" id="UP000037751"/>
    </source>
</evidence>
<evidence type="ECO:0000256" key="1">
    <source>
        <dbReference type="ARBA" id="ARBA00009342"/>
    </source>
</evidence>
<comment type="similarity">
    <text evidence="1">Belongs to the acetyltransferase family. GNAT subfamily.</text>
</comment>
<feature type="domain" description="N-acetyltransferase" evidence="4">
    <location>
        <begin position="13"/>
        <end position="186"/>
    </location>
</feature>
<evidence type="ECO:0000256" key="3">
    <source>
        <dbReference type="ARBA" id="ARBA00023315"/>
    </source>
</evidence>
<dbReference type="RefSeq" id="XP_017991778.1">
    <property type="nucleotide sequence ID" value="XM_018138309.1"/>
</dbReference>
<dbReference type="STRING" id="77020.A0A0M8MK85"/>
<dbReference type="PANTHER" id="PTHR13256">
    <property type="entry name" value="N-ACETYLTRANSFERASE 9"/>
    <property type="match status" value="1"/>
</dbReference>
<dbReference type="EMBL" id="LGAV01000004">
    <property type="protein sequence ID" value="KOS14146.1"/>
    <property type="molecule type" value="Genomic_DNA"/>
</dbReference>
<dbReference type="GeneID" id="28730185"/>
<evidence type="ECO:0000313" key="5">
    <source>
        <dbReference type="EMBL" id="KOS14146.1"/>
    </source>
</evidence>
<dbReference type="GO" id="GO:0008080">
    <property type="term" value="F:N-acetyltransferase activity"/>
    <property type="evidence" value="ECO:0007669"/>
    <property type="project" value="InterPro"/>
</dbReference>
<organism evidence="5 6">
    <name type="scientific">Malassezia pachydermatis</name>
    <dbReference type="NCBI Taxonomy" id="77020"/>
    <lineage>
        <taxon>Eukaryota</taxon>
        <taxon>Fungi</taxon>
        <taxon>Dikarya</taxon>
        <taxon>Basidiomycota</taxon>
        <taxon>Ustilaginomycotina</taxon>
        <taxon>Malasseziomycetes</taxon>
        <taxon>Malasseziales</taxon>
        <taxon>Malasseziaceae</taxon>
        <taxon>Malassezia</taxon>
    </lineage>
</organism>
<dbReference type="AlphaFoldDB" id="A0A0M8MK85"/>
<keyword evidence="2 5" id="KW-0808">Transferase</keyword>
<dbReference type="InterPro" id="IPR039135">
    <property type="entry name" value="NAT9-like"/>
</dbReference>
<gene>
    <name evidence="5" type="ORF">Malapachy_3850</name>
</gene>
<evidence type="ECO:0000256" key="2">
    <source>
        <dbReference type="ARBA" id="ARBA00022679"/>
    </source>
</evidence>
<keyword evidence="3" id="KW-0012">Acyltransferase</keyword>
<dbReference type="InterPro" id="IPR000182">
    <property type="entry name" value="GNAT_dom"/>
</dbReference>
<evidence type="ECO:0000259" key="4">
    <source>
        <dbReference type="Pfam" id="PF13302"/>
    </source>
</evidence>
<dbReference type="Gene3D" id="3.40.630.30">
    <property type="match status" value="1"/>
</dbReference>
<keyword evidence="6" id="KW-1185">Reference proteome</keyword>
<dbReference type="PANTHER" id="PTHR13256:SF16">
    <property type="entry name" value="ALPHA_BETA-TUBULIN-N-ACETYLTRANSFERASE 9"/>
    <property type="match status" value="1"/>
</dbReference>
<dbReference type="Proteomes" id="UP000037751">
    <property type="component" value="Unassembled WGS sequence"/>
</dbReference>
<dbReference type="InterPro" id="IPR016181">
    <property type="entry name" value="Acyl_CoA_acyltransferase"/>
</dbReference>
<accession>A0A0M8MK85</accession>
<protein>
    <submittedName>
        <fullName evidence="5">N-acetyltransferase 9</fullName>
    </submittedName>
</protein>